<keyword evidence="12" id="KW-0325">Glycoprotein</keyword>
<protein>
    <recommendedName>
        <fullName evidence="15">CFEM domain-containing protein</fullName>
    </recommendedName>
</protein>
<evidence type="ECO:0000256" key="13">
    <source>
        <dbReference type="ARBA" id="ARBA00023288"/>
    </source>
</evidence>
<dbReference type="InterPro" id="IPR008427">
    <property type="entry name" value="Extracellular_membr_CFEM_dom"/>
</dbReference>
<organism evidence="16 17">
    <name type="scientific">Polyporus arcularius HHB13444</name>
    <dbReference type="NCBI Taxonomy" id="1314778"/>
    <lineage>
        <taxon>Eukaryota</taxon>
        <taxon>Fungi</taxon>
        <taxon>Dikarya</taxon>
        <taxon>Basidiomycota</taxon>
        <taxon>Agaricomycotina</taxon>
        <taxon>Agaricomycetes</taxon>
        <taxon>Polyporales</taxon>
        <taxon>Polyporaceae</taxon>
        <taxon>Polyporus</taxon>
    </lineage>
</organism>
<sequence length="352" mass="35297">MPGRRGVVGAFLDGGLLLLLSEDIRRTGLPACACVAPDLLGLSGSPLPLELVRSSTTPTLTRNPHHITHDLRRPLAMPNMSLFTQQPRWLLLSVFLVLWSWSSGFRRDGNRAKALGLGVEARSPPFEGTWQEKRQVGLPVCAQRCALEATQDIGCGTGLNFACACHQPNFMADAVNCMTGSCSTNDKATGQSFLMLACKQVGTSVSLPTSFSVSSTSITSGIPPVCTTGSPTSAASGTTTVSVTVTITAGPSGAPSSSSSSSAVSPSSSVSVSVPVVTVTATATATASSTTTAPTTSRSATTVVATSTLGGAPSGSGASGGGNGAVGLLEGVPVLAVGAALAAVFAGMAVVL</sequence>
<keyword evidence="10" id="KW-0472">Membrane</keyword>
<feature type="signal peptide" evidence="14">
    <location>
        <begin position="1"/>
        <end position="21"/>
    </location>
</feature>
<accession>A0A5C3P9D7</accession>
<feature type="domain" description="CFEM" evidence="15">
    <location>
        <begin position="112"/>
        <end position="222"/>
    </location>
</feature>
<keyword evidence="13" id="KW-0449">Lipoprotein</keyword>
<keyword evidence="7" id="KW-0479">Metal-binding</keyword>
<evidence type="ECO:0000256" key="7">
    <source>
        <dbReference type="ARBA" id="ARBA00022723"/>
    </source>
</evidence>
<keyword evidence="17" id="KW-1185">Reference proteome</keyword>
<evidence type="ECO:0000313" key="17">
    <source>
        <dbReference type="Proteomes" id="UP000308197"/>
    </source>
</evidence>
<evidence type="ECO:0000256" key="5">
    <source>
        <dbReference type="ARBA" id="ARBA00022525"/>
    </source>
</evidence>
<dbReference type="InterPro" id="IPR051735">
    <property type="entry name" value="CFEM_domain"/>
</dbReference>
<keyword evidence="9" id="KW-0408">Iron</keyword>
<evidence type="ECO:0000256" key="3">
    <source>
        <dbReference type="ARBA" id="ARBA00010031"/>
    </source>
</evidence>
<evidence type="ECO:0000256" key="12">
    <source>
        <dbReference type="ARBA" id="ARBA00023180"/>
    </source>
</evidence>
<dbReference type="AlphaFoldDB" id="A0A5C3P9D7"/>
<dbReference type="GO" id="GO:0005576">
    <property type="term" value="C:extracellular region"/>
    <property type="evidence" value="ECO:0007669"/>
    <property type="project" value="UniProtKB-SubCell"/>
</dbReference>
<dbReference type="GO" id="GO:0005886">
    <property type="term" value="C:plasma membrane"/>
    <property type="evidence" value="ECO:0007669"/>
    <property type="project" value="UniProtKB-SubCell"/>
</dbReference>
<dbReference type="EMBL" id="ML211248">
    <property type="protein sequence ID" value="TFK85517.1"/>
    <property type="molecule type" value="Genomic_DNA"/>
</dbReference>
<feature type="chain" id="PRO_5022871704" description="CFEM domain-containing protein" evidence="14">
    <location>
        <begin position="22"/>
        <end position="352"/>
    </location>
</feature>
<evidence type="ECO:0000256" key="10">
    <source>
        <dbReference type="ARBA" id="ARBA00023136"/>
    </source>
</evidence>
<comment type="similarity">
    <text evidence="3">Belongs to the RBT5 family.</text>
</comment>
<keyword evidence="4" id="KW-1003">Cell membrane</keyword>
<proteinExistence type="inferred from homology"/>
<gene>
    <name evidence="16" type="ORF">K466DRAFT_588035</name>
</gene>
<dbReference type="PROSITE" id="PS52012">
    <property type="entry name" value="CFEM"/>
    <property type="match status" value="1"/>
</dbReference>
<evidence type="ECO:0000256" key="1">
    <source>
        <dbReference type="ARBA" id="ARBA00004609"/>
    </source>
</evidence>
<evidence type="ECO:0000256" key="6">
    <source>
        <dbReference type="ARBA" id="ARBA00022617"/>
    </source>
</evidence>
<comment type="subcellular location">
    <subcellularLocation>
        <location evidence="1">Cell membrane</location>
        <topology evidence="1">Lipid-anchor</topology>
        <topology evidence="1">GPI-anchor</topology>
    </subcellularLocation>
    <subcellularLocation>
        <location evidence="2">Secreted</location>
    </subcellularLocation>
</comment>
<evidence type="ECO:0000256" key="14">
    <source>
        <dbReference type="SAM" id="SignalP"/>
    </source>
</evidence>
<keyword evidence="6" id="KW-0349">Heme</keyword>
<keyword evidence="11" id="KW-1015">Disulfide bond</keyword>
<evidence type="ECO:0000259" key="15">
    <source>
        <dbReference type="PROSITE" id="PS52012"/>
    </source>
</evidence>
<dbReference type="InParanoid" id="A0A5C3P9D7"/>
<dbReference type="STRING" id="1314778.A0A5C3P9D7"/>
<evidence type="ECO:0000256" key="9">
    <source>
        <dbReference type="ARBA" id="ARBA00023004"/>
    </source>
</evidence>
<evidence type="ECO:0000256" key="4">
    <source>
        <dbReference type="ARBA" id="ARBA00022475"/>
    </source>
</evidence>
<dbReference type="Proteomes" id="UP000308197">
    <property type="component" value="Unassembled WGS sequence"/>
</dbReference>
<dbReference type="Pfam" id="PF05730">
    <property type="entry name" value="CFEM"/>
    <property type="match status" value="1"/>
</dbReference>
<evidence type="ECO:0000256" key="2">
    <source>
        <dbReference type="ARBA" id="ARBA00004613"/>
    </source>
</evidence>
<evidence type="ECO:0000313" key="16">
    <source>
        <dbReference type="EMBL" id="TFK85517.1"/>
    </source>
</evidence>
<dbReference type="PANTHER" id="PTHR37928:SF2">
    <property type="entry name" value="GPI ANCHORED CFEM DOMAIN PROTEIN (AFU_ORTHOLOGUE AFUA_6G10580)"/>
    <property type="match status" value="1"/>
</dbReference>
<reference evidence="16 17" key="1">
    <citation type="journal article" date="2019" name="Nat. Ecol. Evol.">
        <title>Megaphylogeny resolves global patterns of mushroom evolution.</title>
        <authorList>
            <person name="Varga T."/>
            <person name="Krizsan K."/>
            <person name="Foldi C."/>
            <person name="Dima B."/>
            <person name="Sanchez-Garcia M."/>
            <person name="Sanchez-Ramirez S."/>
            <person name="Szollosi G.J."/>
            <person name="Szarkandi J.G."/>
            <person name="Papp V."/>
            <person name="Albert L."/>
            <person name="Andreopoulos W."/>
            <person name="Angelini C."/>
            <person name="Antonin V."/>
            <person name="Barry K.W."/>
            <person name="Bougher N.L."/>
            <person name="Buchanan P."/>
            <person name="Buyck B."/>
            <person name="Bense V."/>
            <person name="Catcheside P."/>
            <person name="Chovatia M."/>
            <person name="Cooper J."/>
            <person name="Damon W."/>
            <person name="Desjardin D."/>
            <person name="Finy P."/>
            <person name="Geml J."/>
            <person name="Haridas S."/>
            <person name="Hughes K."/>
            <person name="Justo A."/>
            <person name="Karasinski D."/>
            <person name="Kautmanova I."/>
            <person name="Kiss B."/>
            <person name="Kocsube S."/>
            <person name="Kotiranta H."/>
            <person name="LaButti K.M."/>
            <person name="Lechner B.E."/>
            <person name="Liimatainen K."/>
            <person name="Lipzen A."/>
            <person name="Lukacs Z."/>
            <person name="Mihaltcheva S."/>
            <person name="Morgado L.N."/>
            <person name="Niskanen T."/>
            <person name="Noordeloos M.E."/>
            <person name="Ohm R.A."/>
            <person name="Ortiz-Santana B."/>
            <person name="Ovrebo C."/>
            <person name="Racz N."/>
            <person name="Riley R."/>
            <person name="Savchenko A."/>
            <person name="Shiryaev A."/>
            <person name="Soop K."/>
            <person name="Spirin V."/>
            <person name="Szebenyi C."/>
            <person name="Tomsovsky M."/>
            <person name="Tulloss R.E."/>
            <person name="Uehling J."/>
            <person name="Grigoriev I.V."/>
            <person name="Vagvolgyi C."/>
            <person name="Papp T."/>
            <person name="Martin F.M."/>
            <person name="Miettinen O."/>
            <person name="Hibbett D.S."/>
            <person name="Nagy L.G."/>
        </authorList>
    </citation>
    <scope>NUCLEOTIDE SEQUENCE [LARGE SCALE GENOMIC DNA]</scope>
    <source>
        <strain evidence="16 17">HHB13444</strain>
    </source>
</reference>
<keyword evidence="5" id="KW-0964">Secreted</keyword>
<evidence type="ECO:0000256" key="8">
    <source>
        <dbReference type="ARBA" id="ARBA00022729"/>
    </source>
</evidence>
<evidence type="ECO:0000256" key="11">
    <source>
        <dbReference type="ARBA" id="ARBA00023157"/>
    </source>
</evidence>
<keyword evidence="8 14" id="KW-0732">Signal</keyword>
<name>A0A5C3P9D7_9APHY</name>
<dbReference type="GO" id="GO:0046872">
    <property type="term" value="F:metal ion binding"/>
    <property type="evidence" value="ECO:0007669"/>
    <property type="project" value="UniProtKB-KW"/>
</dbReference>
<dbReference type="PANTHER" id="PTHR37928">
    <property type="entry name" value="CFEM DOMAIN PROTEIN (AFU_ORTHOLOGUE AFUA_6G14090)"/>
    <property type="match status" value="1"/>
</dbReference>